<dbReference type="PANTHER" id="PTHR36766:SF70">
    <property type="entry name" value="DISEASE RESISTANCE PROTEIN RGA4"/>
    <property type="match status" value="1"/>
</dbReference>
<evidence type="ECO:0000259" key="10">
    <source>
        <dbReference type="PROSITE" id="PS50600"/>
    </source>
</evidence>
<dbReference type="Pfam" id="PF23598">
    <property type="entry name" value="LRR_14"/>
    <property type="match status" value="1"/>
</dbReference>
<evidence type="ECO:0000256" key="6">
    <source>
        <dbReference type="ARBA" id="ARBA00022741"/>
    </source>
</evidence>
<dbReference type="GO" id="GO:0006508">
    <property type="term" value="P:proteolysis"/>
    <property type="evidence" value="ECO:0007669"/>
    <property type="project" value="UniProtKB-KW"/>
</dbReference>
<dbReference type="InterPro" id="IPR038765">
    <property type="entry name" value="Papain-like_cys_pep_sf"/>
</dbReference>
<dbReference type="GO" id="GO:0006952">
    <property type="term" value="P:defense response"/>
    <property type="evidence" value="ECO:0007669"/>
    <property type="project" value="UniProtKB-KW"/>
</dbReference>
<keyword evidence="7" id="KW-0378">Hydrolase</keyword>
<dbReference type="Gene3D" id="3.40.50.300">
    <property type="entry name" value="P-loop containing nucleotide triphosphate hydrolases"/>
    <property type="match status" value="1"/>
</dbReference>
<evidence type="ECO:0000256" key="9">
    <source>
        <dbReference type="ARBA" id="ARBA00022840"/>
    </source>
</evidence>
<dbReference type="InterPro" id="IPR002182">
    <property type="entry name" value="NB-ARC"/>
</dbReference>
<dbReference type="InterPro" id="IPR027417">
    <property type="entry name" value="P-loop_NTPase"/>
</dbReference>
<evidence type="ECO:0000256" key="1">
    <source>
        <dbReference type="ARBA" id="ARBA00005234"/>
    </source>
</evidence>
<dbReference type="SUPFAM" id="SSF52540">
    <property type="entry name" value="P-loop containing nucleoside triphosphate hydrolases"/>
    <property type="match status" value="2"/>
</dbReference>
<accession>A0AAD2ABX8</accession>
<dbReference type="CDD" id="cd00009">
    <property type="entry name" value="AAA"/>
    <property type="match status" value="1"/>
</dbReference>
<dbReference type="Gene3D" id="1.10.8.430">
    <property type="entry name" value="Helical domain of apoptotic protease-activating factors"/>
    <property type="match status" value="1"/>
</dbReference>
<dbReference type="PRINTS" id="PR00364">
    <property type="entry name" value="DISEASERSIST"/>
</dbReference>
<dbReference type="GO" id="GO:0005524">
    <property type="term" value="F:ATP binding"/>
    <property type="evidence" value="ECO:0007669"/>
    <property type="project" value="UniProtKB-KW"/>
</dbReference>
<feature type="domain" description="Ubiquitin-like protease family profile" evidence="10">
    <location>
        <begin position="1034"/>
        <end position="1257"/>
    </location>
</feature>
<evidence type="ECO:0000256" key="7">
    <source>
        <dbReference type="ARBA" id="ARBA00022801"/>
    </source>
</evidence>
<sequence length="1447" mass="164967">MEAMVENLHELDNAEVSQSRAARSLETFALGCFPSKMFSHTPAAHNSSTFLTHYPRKSETLQLQSSNKEMAVYEKIRLLQLRLREGLRAWKRRTSSVALRIRKGFNRSKLSSVANTHKMASIILPVIAVTGVIRKISDITGNLIVGEALGRYWLKEDMEWIEREMRRIESYLADVDAIISTQDVSQRLLKFVDDITNLAEYVEKTIVVYENLSGKRKGLCGCFVTCTWSRHQLVMKIEKIRRRVTEITEAKSRYGLPDNPDKAKTDPVDRRRSYSHFDEPNVIGLDRQVDTLISRLENSESQGYFISIVGMPGVGKTTLAKKVYNSAKNFICLAWVYVSQNPSILELMKDIARQVGLVKEQREENLIENLYCFLKGKRYVIFLDDIWDTNTWDNLKVGFPNEGMSIVITSRYSSVGRGIGGESSLHELQPLDPNSSWELFSTLIMAHEENNIMNIPSELEDVGRLIIEKCGGVPLAIVTTAGMLRRRERRPDVWSRVLNSMDRDQECSNNLALKAPKSKLFDASNNTSLNSIIEGHRTTNHMFGNCKISMNRIDQKLESEHLKSILQNFRFIKVLRVECQTLPSFLPKKISNLVGLTYLELRGDGSLEVPRTISNLRSLETLDVQGCEEVTLPTVIWKMQRLKHILLPLSAKFQSSSKCWNLKIEEVNLPNLQTLYTLNGNSMSVKFLEKFTNLRKLGLWCSMEEIGVLLKDSIPISNKMESLILQIRDDDPNIASKMFSRYYSTIPEILSSNQNIDSDSPRLNFSVYGNLVDLYLEGSIRKLPELPMSLNKLALAGSRLEQDPMEELGKLSNLKKLQLRANSYIGSKMVMSDSCFFPSLEVFILEPMPALKTLKVEGEVMPKLKCPRINCKIKLEIHSERLRNIFTEFNNYLMGMSSPSLSEINFALPNDDFSWDEEEEDEIEDSVIQPTSRITDKGKDLLHETKSGEEIVGIQTATFGPDHVTPAYIDTEQCGFQKKLRDKLLQKQLELEKHKTESSVVQAQMEADIKELEEQLNGGAGADTVQEKTLDFEIEVVTYPTKEVEDDNATLDGASPSVVAFYNELKSTALTPNVVYSVELNPGIYGTKMRCWFESQDFTSVCLMKEISSNCILLYQTYLFRKLKELSLTNKYAFIDPTIASKGSGTTGNRAQDLNSKLGVLVPSQLALVPFNVGIHWVLLVIDPYTNTVHIFDSIKDSLNKDVHQEIKDVLDPAFKLFDAAKQLNLRETISYEIVQCPCQSGDTECGYFVMRFMRDIIDKNDTPLNSLYNYSVAFSQDLLDEIGCHPCYVHYPTRSLSQVQGIERVLEGFSDEIPADCYSLMYDLEVSMEALQNVHLVEKGASFAYQFYQTSQRHYWKLDRWRSLRLVLLERRYPMDLKRNKETSQGETQSLLNFMGDIEKLAKYVENTIIVYRNLFGEKKRSYGCFGIVQSRHIIVMDIEKIRAGI</sequence>
<gene>
    <name evidence="11" type="ORF">FPE_LOCUS29845</name>
</gene>
<keyword evidence="3" id="KW-0433">Leucine-rich repeat</keyword>
<dbReference type="InterPro" id="IPR042197">
    <property type="entry name" value="Apaf_helical"/>
</dbReference>
<keyword evidence="8" id="KW-0611">Plant defense</keyword>
<dbReference type="InterPro" id="IPR055414">
    <property type="entry name" value="LRR_R13L4/SHOC2-like"/>
</dbReference>
<dbReference type="SUPFAM" id="SSF54001">
    <property type="entry name" value="Cysteine proteinases"/>
    <property type="match status" value="1"/>
</dbReference>
<evidence type="ECO:0000256" key="8">
    <source>
        <dbReference type="ARBA" id="ARBA00022821"/>
    </source>
</evidence>
<evidence type="ECO:0000313" key="11">
    <source>
        <dbReference type="EMBL" id="CAI9782415.1"/>
    </source>
</evidence>
<keyword evidence="12" id="KW-1185">Reference proteome</keyword>
<keyword evidence="4" id="KW-0645">Protease</keyword>
<dbReference type="GO" id="GO:0043531">
    <property type="term" value="F:ADP binding"/>
    <property type="evidence" value="ECO:0007669"/>
    <property type="project" value="InterPro"/>
</dbReference>
<dbReference type="Proteomes" id="UP000834106">
    <property type="component" value="Chromosome 19"/>
</dbReference>
<keyword evidence="9" id="KW-0067">ATP-binding</keyword>
<dbReference type="PANTHER" id="PTHR36766">
    <property type="entry name" value="PLANT BROAD-SPECTRUM MILDEW RESISTANCE PROTEIN RPW8"/>
    <property type="match status" value="1"/>
</dbReference>
<dbReference type="Gene3D" id="3.80.10.10">
    <property type="entry name" value="Ribonuclease Inhibitor"/>
    <property type="match status" value="2"/>
</dbReference>
<dbReference type="FunFam" id="3.40.50.300:FF:001091">
    <property type="entry name" value="Probable disease resistance protein At1g61300"/>
    <property type="match status" value="1"/>
</dbReference>
<proteinExistence type="inferred from homology"/>
<protein>
    <recommendedName>
        <fullName evidence="10">Ubiquitin-like protease family profile domain-containing protein</fullName>
    </recommendedName>
</protein>
<keyword evidence="5" id="KW-0677">Repeat</keyword>
<dbReference type="Pfam" id="PF02902">
    <property type="entry name" value="Peptidase_C48"/>
    <property type="match status" value="1"/>
</dbReference>
<dbReference type="GO" id="GO:0008234">
    <property type="term" value="F:cysteine-type peptidase activity"/>
    <property type="evidence" value="ECO:0007669"/>
    <property type="project" value="InterPro"/>
</dbReference>
<dbReference type="EMBL" id="OU503054">
    <property type="protein sequence ID" value="CAI9782415.1"/>
    <property type="molecule type" value="Genomic_DNA"/>
</dbReference>
<reference evidence="11" key="1">
    <citation type="submission" date="2023-05" db="EMBL/GenBank/DDBJ databases">
        <authorList>
            <person name="Huff M."/>
        </authorList>
    </citation>
    <scope>NUCLEOTIDE SEQUENCE</scope>
</reference>
<dbReference type="PROSITE" id="PS50600">
    <property type="entry name" value="ULP_PROTEASE"/>
    <property type="match status" value="1"/>
</dbReference>
<evidence type="ECO:0000256" key="5">
    <source>
        <dbReference type="ARBA" id="ARBA00022737"/>
    </source>
</evidence>
<evidence type="ECO:0000256" key="4">
    <source>
        <dbReference type="ARBA" id="ARBA00022670"/>
    </source>
</evidence>
<dbReference type="InterPro" id="IPR003653">
    <property type="entry name" value="Peptidase_C48_C"/>
</dbReference>
<keyword evidence="6" id="KW-0547">Nucleotide-binding</keyword>
<dbReference type="SUPFAM" id="SSF52047">
    <property type="entry name" value="RNI-like"/>
    <property type="match status" value="1"/>
</dbReference>
<evidence type="ECO:0000256" key="2">
    <source>
        <dbReference type="ARBA" id="ARBA00008894"/>
    </source>
</evidence>
<evidence type="ECO:0000256" key="3">
    <source>
        <dbReference type="ARBA" id="ARBA00022614"/>
    </source>
</evidence>
<comment type="similarity">
    <text evidence="2">Belongs to the disease resistance NB-LRR family.</text>
</comment>
<dbReference type="Gene3D" id="3.40.395.10">
    <property type="entry name" value="Adenoviral Proteinase, Chain A"/>
    <property type="match status" value="1"/>
</dbReference>
<dbReference type="InterPro" id="IPR032675">
    <property type="entry name" value="LRR_dom_sf"/>
</dbReference>
<comment type="similarity">
    <text evidence="1">Belongs to the peptidase C48 family.</text>
</comment>
<dbReference type="Pfam" id="PF00931">
    <property type="entry name" value="NB-ARC"/>
    <property type="match status" value="1"/>
</dbReference>
<organism evidence="11 12">
    <name type="scientific">Fraxinus pennsylvanica</name>
    <dbReference type="NCBI Taxonomy" id="56036"/>
    <lineage>
        <taxon>Eukaryota</taxon>
        <taxon>Viridiplantae</taxon>
        <taxon>Streptophyta</taxon>
        <taxon>Embryophyta</taxon>
        <taxon>Tracheophyta</taxon>
        <taxon>Spermatophyta</taxon>
        <taxon>Magnoliopsida</taxon>
        <taxon>eudicotyledons</taxon>
        <taxon>Gunneridae</taxon>
        <taxon>Pentapetalae</taxon>
        <taxon>asterids</taxon>
        <taxon>lamiids</taxon>
        <taxon>Lamiales</taxon>
        <taxon>Oleaceae</taxon>
        <taxon>Oleeae</taxon>
        <taxon>Fraxinus</taxon>
    </lineage>
</organism>
<name>A0AAD2ABX8_9LAMI</name>
<evidence type="ECO:0000313" key="12">
    <source>
        <dbReference type="Proteomes" id="UP000834106"/>
    </source>
</evidence>